<gene>
    <name evidence="1" type="ORF">EPR50_G00207060</name>
</gene>
<evidence type="ECO:0000313" key="2">
    <source>
        <dbReference type="Proteomes" id="UP000295070"/>
    </source>
</evidence>
<dbReference type="AlphaFoldDB" id="A0A484CDC6"/>
<reference evidence="1 2" key="1">
    <citation type="submission" date="2019-01" db="EMBL/GenBank/DDBJ databases">
        <title>A chromosome-scale genome assembly of the yellow perch, Perca flavescens.</title>
        <authorList>
            <person name="Feron R."/>
            <person name="Morvezen R."/>
            <person name="Bestin A."/>
            <person name="Haffray P."/>
            <person name="Klopp C."/>
            <person name="Zahm M."/>
            <person name="Cabau C."/>
            <person name="Roques C."/>
            <person name="Donnadieu C."/>
            <person name="Bouchez O."/>
            <person name="Christie M."/>
            <person name="Larson W."/>
            <person name="Guiguen Y."/>
        </authorList>
    </citation>
    <scope>NUCLEOTIDE SEQUENCE [LARGE SCALE GENOMIC DNA]</scope>
    <source>
        <strain evidence="1">YP-PL-M2</strain>
        <tissue evidence="1">Blood</tissue>
    </source>
</reference>
<protein>
    <submittedName>
        <fullName evidence="1">Uncharacterized protein</fullName>
    </submittedName>
</protein>
<comment type="caution">
    <text evidence="1">The sequence shown here is derived from an EMBL/GenBank/DDBJ whole genome shotgun (WGS) entry which is preliminary data.</text>
</comment>
<organism evidence="1 2">
    <name type="scientific">Perca flavescens</name>
    <name type="common">American yellow perch</name>
    <name type="synonym">Morone flavescens</name>
    <dbReference type="NCBI Taxonomy" id="8167"/>
    <lineage>
        <taxon>Eukaryota</taxon>
        <taxon>Metazoa</taxon>
        <taxon>Chordata</taxon>
        <taxon>Craniata</taxon>
        <taxon>Vertebrata</taxon>
        <taxon>Euteleostomi</taxon>
        <taxon>Actinopterygii</taxon>
        <taxon>Neopterygii</taxon>
        <taxon>Teleostei</taxon>
        <taxon>Neoteleostei</taxon>
        <taxon>Acanthomorphata</taxon>
        <taxon>Eupercaria</taxon>
        <taxon>Perciformes</taxon>
        <taxon>Percoidei</taxon>
        <taxon>Percidae</taxon>
        <taxon>Percinae</taxon>
        <taxon>Perca</taxon>
    </lineage>
</organism>
<name>A0A484CDC6_PERFV</name>
<accession>A0A484CDC6</accession>
<dbReference type="EMBL" id="SCKG01000020">
    <property type="protein sequence ID" value="TDG99063.1"/>
    <property type="molecule type" value="Genomic_DNA"/>
</dbReference>
<proteinExistence type="predicted"/>
<evidence type="ECO:0000313" key="1">
    <source>
        <dbReference type="EMBL" id="TDG99063.1"/>
    </source>
</evidence>
<dbReference type="Proteomes" id="UP000295070">
    <property type="component" value="Chromosome 20"/>
</dbReference>
<sequence>MEEQSLIVLPMNEKNADFFRSAHPRPVPSEWVTKNFRGEEKIILVDLITASSDVNVVLQPYFTDIWI</sequence>
<keyword evidence="2" id="KW-1185">Reference proteome</keyword>